<feature type="transmembrane region" description="Helical" evidence="1">
    <location>
        <begin position="152"/>
        <end position="176"/>
    </location>
</feature>
<feature type="transmembrane region" description="Helical" evidence="1">
    <location>
        <begin position="53"/>
        <end position="71"/>
    </location>
</feature>
<feature type="transmembrane region" description="Helical" evidence="1">
    <location>
        <begin position="128"/>
        <end position="146"/>
    </location>
</feature>
<reference evidence="2 3" key="1">
    <citation type="journal article" date="2010" name="J. Bacteriol.">
        <title>Biochemical characterization of a novel indole prenyltransferase from Streptomyces sp. SN-593.</title>
        <authorList>
            <person name="Takahashi S."/>
            <person name="Takagi H."/>
            <person name="Toyoda A."/>
            <person name="Uramoto M."/>
            <person name="Nogawa T."/>
            <person name="Ueki M."/>
            <person name="Sakaki Y."/>
            <person name="Osada H."/>
        </authorList>
    </citation>
    <scope>NUCLEOTIDE SEQUENCE [LARGE SCALE GENOMIC DNA]</scope>
    <source>
        <strain evidence="2 3">SN-593</strain>
    </source>
</reference>
<dbReference type="AlphaFoldDB" id="A0A7U3VR49"/>
<organism evidence="2 3">
    <name type="scientific">Actinacidiphila reveromycinica</name>
    <dbReference type="NCBI Taxonomy" id="659352"/>
    <lineage>
        <taxon>Bacteria</taxon>
        <taxon>Bacillati</taxon>
        <taxon>Actinomycetota</taxon>
        <taxon>Actinomycetes</taxon>
        <taxon>Kitasatosporales</taxon>
        <taxon>Streptomycetaceae</taxon>
        <taxon>Actinacidiphila</taxon>
    </lineage>
</organism>
<keyword evidence="1" id="KW-1133">Transmembrane helix</keyword>
<dbReference type="KEGG" id="arev:RVR_7367"/>
<evidence type="ECO:0000313" key="2">
    <source>
        <dbReference type="EMBL" id="BBB00349.1"/>
    </source>
</evidence>
<reference evidence="2 3" key="4">
    <citation type="journal article" date="2020" name="Sci. Rep.">
        <title>beta-carboline chemical signals induce reveromycin production through a LuxR family regulator in Streptomyces sp. SN-593.</title>
        <authorList>
            <person name="Panthee S."/>
            <person name="Kito N."/>
            <person name="Hayashi T."/>
            <person name="Shimizu T."/>
            <person name="Ishikawa J."/>
            <person name="Hamamoto H."/>
            <person name="Osada H."/>
            <person name="Takahashi S."/>
        </authorList>
    </citation>
    <scope>NUCLEOTIDE SEQUENCE [LARGE SCALE GENOMIC DNA]</scope>
    <source>
        <strain evidence="2 3">SN-593</strain>
    </source>
</reference>
<protein>
    <submittedName>
        <fullName evidence="2">Uncharacterized protein</fullName>
    </submittedName>
</protein>
<evidence type="ECO:0000256" key="1">
    <source>
        <dbReference type="SAM" id="Phobius"/>
    </source>
</evidence>
<dbReference type="Proteomes" id="UP000595703">
    <property type="component" value="Chromosome"/>
</dbReference>
<dbReference type="EMBL" id="AP018365">
    <property type="protein sequence ID" value="BBB00349.1"/>
    <property type="molecule type" value="Genomic_DNA"/>
</dbReference>
<name>A0A7U3VR49_9ACTN</name>
<reference evidence="2 3" key="3">
    <citation type="journal article" date="2011" name="Nat. Chem. Biol.">
        <title>Reveromycin A biosynthesis uses RevG and RevJ for stereospecific spiroacetal formation.</title>
        <authorList>
            <person name="Takahashi S."/>
            <person name="Toyoda A."/>
            <person name="Sekiyama Y."/>
            <person name="Takagi H."/>
            <person name="Nogawa T."/>
            <person name="Uramoto M."/>
            <person name="Suzuki R."/>
            <person name="Koshino H."/>
            <person name="Kumano T."/>
            <person name="Panthee S."/>
            <person name="Dairi T."/>
            <person name="Ishikawa J."/>
            <person name="Ikeda H."/>
            <person name="Sakaki Y."/>
            <person name="Osada H."/>
        </authorList>
    </citation>
    <scope>NUCLEOTIDE SEQUENCE [LARGE SCALE GENOMIC DNA]</scope>
    <source>
        <strain evidence="2 3">SN-593</strain>
    </source>
</reference>
<dbReference type="RefSeq" id="WP_237404971.1">
    <property type="nucleotide sequence ID" value="NZ_AP018365.1"/>
</dbReference>
<reference evidence="2 3" key="2">
    <citation type="journal article" date="2011" name="J. Antibiot.">
        <title>Furaquinocins I and J: novel polyketide isoprenoid hybrid compounds from Streptomyces reveromyceticus SN-593.</title>
        <authorList>
            <person name="Panthee S."/>
            <person name="Takahashi S."/>
            <person name="Takagi H."/>
            <person name="Nogawa T."/>
            <person name="Oowada E."/>
            <person name="Uramoto M."/>
            <person name="Osada H."/>
        </authorList>
    </citation>
    <scope>NUCLEOTIDE SEQUENCE [LARGE SCALE GENOMIC DNA]</scope>
    <source>
        <strain evidence="2 3">SN-593</strain>
    </source>
</reference>
<sequence length="203" mass="21400">MAAVSYLRGFLPWIGFAAVSGSGWQWAALLALSMAVASLVRDRRAGVTADAQILDFGTIVFFGLLAAVAFADPTSELQTYESGLSSAWLALIAASSLLAGRPFTVGIAKRRTGPETWHTPVFRRTGRVLTTVWTVSFALGAVATFVCEATDAVGWLGTMVQILGFAVPAAFTHFYVASVRSRAASTAGYGANAQVRTFPTAGR</sequence>
<accession>A0A7U3VR49</accession>
<keyword evidence="3" id="KW-1185">Reference proteome</keyword>
<keyword evidence="1" id="KW-0812">Transmembrane</keyword>
<keyword evidence="1" id="KW-0472">Membrane</keyword>
<evidence type="ECO:0000313" key="3">
    <source>
        <dbReference type="Proteomes" id="UP000595703"/>
    </source>
</evidence>
<feature type="transmembrane region" description="Helical" evidence="1">
    <location>
        <begin position="86"/>
        <end position="108"/>
    </location>
</feature>
<proteinExistence type="predicted"/>
<gene>
    <name evidence="2" type="ORF">RVR_7367</name>
</gene>